<evidence type="ECO:0000313" key="6">
    <source>
        <dbReference type="Proteomes" id="UP000502996"/>
    </source>
</evidence>
<dbReference type="PANTHER" id="PTHR33204">
    <property type="entry name" value="TRANSCRIPTIONAL REGULATOR, MARR FAMILY"/>
    <property type="match status" value="1"/>
</dbReference>
<dbReference type="PANTHER" id="PTHR33204:SF37">
    <property type="entry name" value="HTH-TYPE TRANSCRIPTIONAL REGULATOR YODB"/>
    <property type="match status" value="1"/>
</dbReference>
<dbReference type="InterPro" id="IPR036388">
    <property type="entry name" value="WH-like_DNA-bd_sf"/>
</dbReference>
<organism evidence="5 6">
    <name type="scientific">Nocardioides anomalus</name>
    <dbReference type="NCBI Taxonomy" id="2712223"/>
    <lineage>
        <taxon>Bacteria</taxon>
        <taxon>Bacillati</taxon>
        <taxon>Actinomycetota</taxon>
        <taxon>Actinomycetes</taxon>
        <taxon>Propionibacteriales</taxon>
        <taxon>Nocardioidaceae</taxon>
        <taxon>Nocardioides</taxon>
    </lineage>
</organism>
<feature type="domain" description="HTH hxlR-type" evidence="4">
    <location>
        <begin position="1"/>
        <end position="82"/>
    </location>
</feature>
<keyword evidence="3" id="KW-0804">Transcription</keyword>
<evidence type="ECO:0000256" key="3">
    <source>
        <dbReference type="ARBA" id="ARBA00023163"/>
    </source>
</evidence>
<dbReference type="Proteomes" id="UP000502996">
    <property type="component" value="Chromosome"/>
</dbReference>
<dbReference type="AlphaFoldDB" id="A0A6G6WLX5"/>
<keyword evidence="6" id="KW-1185">Reference proteome</keyword>
<dbReference type="EMBL" id="CP049257">
    <property type="protein sequence ID" value="QIG46060.1"/>
    <property type="molecule type" value="Genomic_DNA"/>
</dbReference>
<dbReference type="InterPro" id="IPR036390">
    <property type="entry name" value="WH_DNA-bd_sf"/>
</dbReference>
<dbReference type="SUPFAM" id="SSF46785">
    <property type="entry name" value="Winged helix' DNA-binding domain"/>
    <property type="match status" value="1"/>
</dbReference>
<accession>A0A6G6WLX5</accession>
<evidence type="ECO:0000313" key="5">
    <source>
        <dbReference type="EMBL" id="QIG46060.1"/>
    </source>
</evidence>
<dbReference type="Gene3D" id="1.10.10.10">
    <property type="entry name" value="Winged helix-like DNA-binding domain superfamily/Winged helix DNA-binding domain"/>
    <property type="match status" value="1"/>
</dbReference>
<gene>
    <name evidence="5" type="ORF">G5V58_17965</name>
</gene>
<reference evidence="5 6" key="1">
    <citation type="submission" date="2020-02" db="EMBL/GenBank/DDBJ databases">
        <title>Full genome sequence of Nocardioides sp. R-3366.</title>
        <authorList>
            <person name="Im W.-T."/>
        </authorList>
    </citation>
    <scope>NUCLEOTIDE SEQUENCE [LARGE SCALE GENOMIC DNA]</scope>
    <source>
        <strain evidence="5 6">R-3366</strain>
    </source>
</reference>
<dbReference type="KEGG" id="nano:G5V58_17965"/>
<dbReference type="InterPro" id="IPR002577">
    <property type="entry name" value="HTH_HxlR"/>
</dbReference>
<dbReference type="PROSITE" id="PS51118">
    <property type="entry name" value="HTH_HXLR"/>
    <property type="match status" value="1"/>
</dbReference>
<sequence>MLLAVLGQGPAGFAELKRALGISDSVLSDRLAELAGADLVARTVVAGPPLSVTYALTDAGEALLPALRALGDWARVNLTDERCAGLR</sequence>
<proteinExistence type="predicted"/>
<dbReference type="Pfam" id="PF01638">
    <property type="entry name" value="HxlR"/>
    <property type="match status" value="1"/>
</dbReference>
<name>A0A6G6WLX5_9ACTN</name>
<evidence type="ECO:0000259" key="4">
    <source>
        <dbReference type="PROSITE" id="PS51118"/>
    </source>
</evidence>
<protein>
    <submittedName>
        <fullName evidence="5">Helix-turn-helix transcriptional regulator</fullName>
    </submittedName>
</protein>
<keyword evidence="2" id="KW-0238">DNA-binding</keyword>
<keyword evidence="1" id="KW-0805">Transcription regulation</keyword>
<evidence type="ECO:0000256" key="1">
    <source>
        <dbReference type="ARBA" id="ARBA00023015"/>
    </source>
</evidence>
<evidence type="ECO:0000256" key="2">
    <source>
        <dbReference type="ARBA" id="ARBA00023125"/>
    </source>
</evidence>
<dbReference type="GO" id="GO:0003677">
    <property type="term" value="F:DNA binding"/>
    <property type="evidence" value="ECO:0007669"/>
    <property type="project" value="UniProtKB-KW"/>
</dbReference>